<evidence type="ECO:0000313" key="6">
    <source>
        <dbReference type="Proteomes" id="UP001058974"/>
    </source>
</evidence>
<dbReference type="GO" id="GO:0060090">
    <property type="term" value="F:molecular adaptor activity"/>
    <property type="evidence" value="ECO:0007669"/>
    <property type="project" value="TreeGrafter"/>
</dbReference>
<accession>A0A9D5AZG7</accession>
<dbReference type="Gramene" id="Psat03G0045700-T1">
    <property type="protein sequence ID" value="KAI5424269.1"/>
    <property type="gene ID" value="KIW84_030457"/>
</dbReference>
<dbReference type="GO" id="GO:0070979">
    <property type="term" value="P:protein K11-linked ubiquitination"/>
    <property type="evidence" value="ECO:0007669"/>
    <property type="project" value="TreeGrafter"/>
</dbReference>
<proteinExistence type="predicted"/>
<organism evidence="5 6">
    <name type="scientific">Pisum sativum</name>
    <name type="common">Garden pea</name>
    <name type="synonym">Lathyrus oleraceus</name>
    <dbReference type="NCBI Taxonomy" id="3888"/>
    <lineage>
        <taxon>Eukaryota</taxon>
        <taxon>Viridiplantae</taxon>
        <taxon>Streptophyta</taxon>
        <taxon>Embryophyta</taxon>
        <taxon>Tracheophyta</taxon>
        <taxon>Spermatophyta</taxon>
        <taxon>Magnoliopsida</taxon>
        <taxon>eudicotyledons</taxon>
        <taxon>Gunneridae</taxon>
        <taxon>Pentapetalae</taxon>
        <taxon>rosids</taxon>
        <taxon>fabids</taxon>
        <taxon>Fabales</taxon>
        <taxon>Fabaceae</taxon>
        <taxon>Papilionoideae</taxon>
        <taxon>50 kb inversion clade</taxon>
        <taxon>NPAAA clade</taxon>
        <taxon>Hologalegina</taxon>
        <taxon>IRL clade</taxon>
        <taxon>Fabeae</taxon>
        <taxon>Lathyrus</taxon>
    </lineage>
</organism>
<dbReference type="EMBL" id="JAMSHJ010000003">
    <property type="protein sequence ID" value="KAI5424269.1"/>
    <property type="molecule type" value="Genomic_DNA"/>
</dbReference>
<keyword evidence="3" id="KW-0131">Cell cycle</keyword>
<dbReference type="PANTHER" id="PTHR12827:SF3">
    <property type="entry name" value="ANAPHASE-PROMOTING COMPLEX SUBUNIT 1"/>
    <property type="match status" value="1"/>
</dbReference>
<dbReference type="GO" id="GO:0051301">
    <property type="term" value="P:cell division"/>
    <property type="evidence" value="ECO:0007669"/>
    <property type="project" value="UniProtKB-KW"/>
</dbReference>
<evidence type="ECO:0000313" key="5">
    <source>
        <dbReference type="EMBL" id="KAI5424269.1"/>
    </source>
</evidence>
<dbReference type="Pfam" id="PF20518">
    <property type="entry name" value="Apc1_MidN"/>
    <property type="match status" value="1"/>
</dbReference>
<dbReference type="InterPro" id="IPR024990">
    <property type="entry name" value="Apc1"/>
</dbReference>
<keyword evidence="1" id="KW-0132">Cell division</keyword>
<dbReference type="InterPro" id="IPR046794">
    <property type="entry name" value="Apc1_MidN"/>
</dbReference>
<dbReference type="AlphaFoldDB" id="A0A9D5AZG7"/>
<dbReference type="PANTHER" id="PTHR12827">
    <property type="entry name" value="MEIOTIC CHECKPOINT REGULATOR TSG24 FAMILY MEMBER"/>
    <property type="match status" value="1"/>
</dbReference>
<dbReference type="Proteomes" id="UP001058974">
    <property type="component" value="Chromosome 3"/>
</dbReference>
<reference evidence="5 6" key="1">
    <citation type="journal article" date="2022" name="Nat. Genet.">
        <title>Improved pea reference genome and pan-genome highlight genomic features and evolutionary characteristics.</title>
        <authorList>
            <person name="Yang T."/>
            <person name="Liu R."/>
            <person name="Luo Y."/>
            <person name="Hu S."/>
            <person name="Wang D."/>
            <person name="Wang C."/>
            <person name="Pandey M.K."/>
            <person name="Ge S."/>
            <person name="Xu Q."/>
            <person name="Li N."/>
            <person name="Li G."/>
            <person name="Huang Y."/>
            <person name="Saxena R.K."/>
            <person name="Ji Y."/>
            <person name="Li M."/>
            <person name="Yan X."/>
            <person name="He Y."/>
            <person name="Liu Y."/>
            <person name="Wang X."/>
            <person name="Xiang C."/>
            <person name="Varshney R.K."/>
            <person name="Ding H."/>
            <person name="Gao S."/>
            <person name="Zong X."/>
        </authorList>
    </citation>
    <scope>NUCLEOTIDE SEQUENCE [LARGE SCALE GENOMIC DNA]</scope>
    <source>
        <strain evidence="5 6">cv. Zhongwan 6</strain>
    </source>
</reference>
<dbReference type="GO" id="GO:0005680">
    <property type="term" value="C:anaphase-promoting complex"/>
    <property type="evidence" value="ECO:0007669"/>
    <property type="project" value="InterPro"/>
</dbReference>
<name>A0A9D5AZG7_PEA</name>
<sequence>MHLRNCHTWKQVLNSQVHPSDDGFPYSWTYTHASNIGQALIHAILSKEYHRFSNGPVVLKASLRIAAYLPFIMFRCALRQSPSSSLANDCITALAEGIGSGFYRHFLGLLWKDDYPTDFSEVESNVDSEWDSFCRVIMKIGRKSNIVSQKSLMESSASTSSIDGTQSSEKPFYIELLIKCLESLHALYESLKLDNLRKKDVEHLTILSCNIANFLGEDNYLDHYIHGLRTACNMDVVLLILVIFHLHSAKMDSMWLSLARKIVCFYSIPSGADLLGEKLSSDIYCNITTGSHSSKEELTVLAMVGERFGLQQFDSLPYGVSLPLRHALDKCRDSSPNDWPIAAYVLLGRQDLAMSTLARKCKYKESETPTNVNVISLSTPYMLNLYPVTISSTISDAIGLEGAKLEDTDSVDGSFLDGMEHIFNSSNTVALWS</sequence>
<dbReference type="GO" id="GO:0007091">
    <property type="term" value="P:metaphase/anaphase transition of mitotic cell cycle"/>
    <property type="evidence" value="ECO:0007669"/>
    <property type="project" value="TreeGrafter"/>
</dbReference>
<dbReference type="GO" id="GO:0031145">
    <property type="term" value="P:anaphase-promoting complex-dependent catabolic process"/>
    <property type="evidence" value="ECO:0007669"/>
    <property type="project" value="TreeGrafter"/>
</dbReference>
<gene>
    <name evidence="5" type="ORF">KIW84_030457</name>
</gene>
<keyword evidence="2" id="KW-0498">Mitosis</keyword>
<evidence type="ECO:0000256" key="2">
    <source>
        <dbReference type="ARBA" id="ARBA00022776"/>
    </source>
</evidence>
<evidence type="ECO:0000256" key="3">
    <source>
        <dbReference type="ARBA" id="ARBA00023306"/>
    </source>
</evidence>
<feature type="domain" description="Anaphase-promoting complex subunit 1 middle" evidence="4">
    <location>
        <begin position="290"/>
        <end position="353"/>
    </location>
</feature>
<comment type="caution">
    <text evidence="5">The sequence shown here is derived from an EMBL/GenBank/DDBJ whole genome shotgun (WGS) entry which is preliminary data.</text>
</comment>
<evidence type="ECO:0000259" key="4">
    <source>
        <dbReference type="Pfam" id="PF20518"/>
    </source>
</evidence>
<evidence type="ECO:0000256" key="1">
    <source>
        <dbReference type="ARBA" id="ARBA00022618"/>
    </source>
</evidence>
<keyword evidence="6" id="KW-1185">Reference proteome</keyword>
<protein>
    <recommendedName>
        <fullName evidence="4">Anaphase-promoting complex subunit 1 middle domain-containing protein</fullName>
    </recommendedName>
</protein>